<name>A0A7V3YNH5_9BACT</name>
<protein>
    <submittedName>
        <fullName evidence="9">YicC family protein</fullName>
    </submittedName>
</protein>
<keyword evidence="6" id="KW-0175">Coiled coil</keyword>
<evidence type="ECO:0000259" key="8">
    <source>
        <dbReference type="Pfam" id="PF08340"/>
    </source>
</evidence>
<evidence type="ECO:0000313" key="9">
    <source>
        <dbReference type="EMBL" id="HGI75801.1"/>
    </source>
</evidence>
<dbReference type="InterPro" id="IPR013551">
    <property type="entry name" value="YicC-like_C"/>
</dbReference>
<feature type="domain" description="Endoribonuclease YicC-like N-terminal" evidence="7">
    <location>
        <begin position="1"/>
        <end position="154"/>
    </location>
</feature>
<keyword evidence="3" id="KW-0255">Endonuclease</keyword>
<dbReference type="GO" id="GO:0004521">
    <property type="term" value="F:RNA endonuclease activity"/>
    <property type="evidence" value="ECO:0007669"/>
    <property type="project" value="InterPro"/>
</dbReference>
<gene>
    <name evidence="9" type="ORF">ENU96_09030</name>
</gene>
<feature type="coiled-coil region" evidence="6">
    <location>
        <begin position="147"/>
        <end position="174"/>
    </location>
</feature>
<dbReference type="PANTHER" id="PTHR30636">
    <property type="entry name" value="UPF0701 PROTEIN YICC"/>
    <property type="match status" value="1"/>
</dbReference>
<accession>A0A7V3YNH5</accession>
<organism evidence="9">
    <name type="scientific">Candidatus Caldatribacterium californiense</name>
    <dbReference type="NCBI Taxonomy" id="1454726"/>
    <lineage>
        <taxon>Bacteria</taxon>
        <taxon>Pseudomonadati</taxon>
        <taxon>Atribacterota</taxon>
        <taxon>Atribacteria</taxon>
        <taxon>Atribacterales</taxon>
        <taxon>Candidatus Caldatribacteriaceae</taxon>
        <taxon>Candidatus Caldatribacterium</taxon>
    </lineage>
</organism>
<keyword evidence="2" id="KW-0540">Nuclease</keyword>
<dbReference type="InterPro" id="IPR013527">
    <property type="entry name" value="YicC-like_N"/>
</dbReference>
<evidence type="ECO:0000259" key="7">
    <source>
        <dbReference type="Pfam" id="PF03755"/>
    </source>
</evidence>
<comment type="caution">
    <text evidence="9">The sequence shown here is derived from an EMBL/GenBank/DDBJ whole genome shotgun (WGS) entry which is preliminary data.</text>
</comment>
<dbReference type="PANTHER" id="PTHR30636:SF3">
    <property type="entry name" value="UPF0701 PROTEIN YICC"/>
    <property type="match status" value="1"/>
</dbReference>
<keyword evidence="4" id="KW-0378">Hydrolase</keyword>
<proteinExistence type="inferred from homology"/>
<evidence type="ECO:0000256" key="1">
    <source>
        <dbReference type="ARBA" id="ARBA00001968"/>
    </source>
</evidence>
<dbReference type="AlphaFoldDB" id="A0A7V3YNH5"/>
<evidence type="ECO:0000256" key="5">
    <source>
        <dbReference type="ARBA" id="ARBA00035648"/>
    </source>
</evidence>
<feature type="domain" description="Endoribonuclease YicC-like C-terminal" evidence="8">
    <location>
        <begin position="171"/>
        <end position="290"/>
    </location>
</feature>
<dbReference type="NCBIfam" id="TIGR00255">
    <property type="entry name" value="YicC/YloC family endoribonuclease"/>
    <property type="match status" value="1"/>
</dbReference>
<evidence type="ECO:0000256" key="4">
    <source>
        <dbReference type="ARBA" id="ARBA00022801"/>
    </source>
</evidence>
<evidence type="ECO:0000256" key="6">
    <source>
        <dbReference type="SAM" id="Coils"/>
    </source>
</evidence>
<reference evidence="9" key="1">
    <citation type="journal article" date="2020" name="mSystems">
        <title>Genome- and Community-Level Interaction Insights into Carbon Utilization and Element Cycling Functions of Hydrothermarchaeota in Hydrothermal Sediment.</title>
        <authorList>
            <person name="Zhou Z."/>
            <person name="Liu Y."/>
            <person name="Xu W."/>
            <person name="Pan J."/>
            <person name="Luo Z.H."/>
            <person name="Li M."/>
        </authorList>
    </citation>
    <scope>NUCLEOTIDE SEQUENCE [LARGE SCALE GENOMIC DNA]</scope>
    <source>
        <strain evidence="9">SpSt-716</strain>
    </source>
</reference>
<dbReference type="Pfam" id="PF03755">
    <property type="entry name" value="YicC-like_N"/>
    <property type="match status" value="1"/>
</dbReference>
<dbReference type="EMBL" id="DTEN01000363">
    <property type="protein sequence ID" value="HGI75801.1"/>
    <property type="molecule type" value="Genomic_DNA"/>
</dbReference>
<sequence>MRSMTGFGYAEGEGVLGVYRVYVKSVNHRFLEVALRLPKELALWEEKIGTFVRQHVSRGKVELRVDFEPRDEASMVEVNIPLAQAYFAALRKLSETLALPFEPKVEWFLELGDLVELRQDTEIWVEEWNRFLPTLEKALQAFLAHRRQEGEKLREDLERRLAEAERKVLAIEDRSNAVRDYYYEKLLRRVQEVVPQEKVDQQLLLQEVLFYVTRSDIHEEIVRLKAHMERAKNLLDQDRPLGRELEFLLQEMHREINTIGSKSPCAEISSLVVDVKTILERMWEQVHNVE</sequence>
<dbReference type="GO" id="GO:0016787">
    <property type="term" value="F:hydrolase activity"/>
    <property type="evidence" value="ECO:0007669"/>
    <property type="project" value="UniProtKB-KW"/>
</dbReference>
<dbReference type="Pfam" id="PF08340">
    <property type="entry name" value="YicC-like_C"/>
    <property type="match status" value="1"/>
</dbReference>
<evidence type="ECO:0000256" key="2">
    <source>
        <dbReference type="ARBA" id="ARBA00022722"/>
    </source>
</evidence>
<comment type="similarity">
    <text evidence="5">Belongs to the YicC/YloC family.</text>
</comment>
<evidence type="ECO:0000256" key="3">
    <source>
        <dbReference type="ARBA" id="ARBA00022759"/>
    </source>
</evidence>
<comment type="cofactor">
    <cofactor evidence="1">
        <name>a divalent metal cation</name>
        <dbReference type="ChEBI" id="CHEBI:60240"/>
    </cofactor>
</comment>
<dbReference type="InterPro" id="IPR005229">
    <property type="entry name" value="YicC/YloC-like"/>
</dbReference>